<evidence type="ECO:0000313" key="2">
    <source>
        <dbReference type="EMBL" id="CAD9971271.1"/>
    </source>
</evidence>
<accession>A0A6U3BC56</accession>
<protein>
    <submittedName>
        <fullName evidence="2">Uncharacterized protein</fullName>
    </submittedName>
</protein>
<dbReference type="EMBL" id="HBHT01021597">
    <property type="protein sequence ID" value="CAD9971271.1"/>
    <property type="molecule type" value="Transcribed_RNA"/>
</dbReference>
<dbReference type="AlphaFoldDB" id="A0A6U3BC56"/>
<feature type="region of interest" description="Disordered" evidence="1">
    <location>
        <begin position="1"/>
        <end position="41"/>
    </location>
</feature>
<dbReference type="EMBL" id="HBHT01021598">
    <property type="protein sequence ID" value="CAD9971274.1"/>
    <property type="molecule type" value="Transcribed_RNA"/>
</dbReference>
<organism evidence="2">
    <name type="scientific">Entomoneis paludosa</name>
    <dbReference type="NCBI Taxonomy" id="265537"/>
    <lineage>
        <taxon>Eukaryota</taxon>
        <taxon>Sar</taxon>
        <taxon>Stramenopiles</taxon>
        <taxon>Ochrophyta</taxon>
        <taxon>Bacillariophyta</taxon>
        <taxon>Bacillariophyceae</taxon>
        <taxon>Bacillariophycidae</taxon>
        <taxon>Entomoneidaceae</taxon>
        <taxon>Entomoneis</taxon>
    </lineage>
</organism>
<feature type="region of interest" description="Disordered" evidence="1">
    <location>
        <begin position="119"/>
        <end position="199"/>
    </location>
</feature>
<evidence type="ECO:0000313" key="3">
    <source>
        <dbReference type="EMBL" id="CAD9971274.1"/>
    </source>
</evidence>
<name>A0A6U3BC56_9STRA</name>
<sequence length="403" mass="43578">MDSYSMMKTQNKVSRNTATAFSQRRASNGSGGSGTHNIQRRTISRRHSIETVSSQYSEFAADSIRMTKGVGDGAPAAAPGRRRASLSGGGPQRRLTATHSTDTGLAGMAYDRRASLGYGSIDSSGGGGVPHDRRGSGTHRRGSAGYGYGNHREGGRRRNQPSKANRTNSLDLVGAGVGGGSGEYDGDSSLSGSSGDEFDGVVVTGKPSDQDANAMLSQPISSKADREQRRHVQTRRMSNGVPVKFGSIPQGHKITEENPGDSEVSGHFEPDDDMLDRSSGAGALDDISDDLRRQVIMELCLRAADVAHWYQGWDTMIHFNRRIYLELCKASNSGRGFDPRPNWFDNQAKIMETYLLPLAEQIEYVGALRRGSGIDLVSSLESNNDLWLVRGFDVVEALKDEDE</sequence>
<feature type="region of interest" description="Disordered" evidence="1">
    <location>
        <begin position="70"/>
        <end position="106"/>
    </location>
</feature>
<feature type="region of interest" description="Disordered" evidence="1">
    <location>
        <begin position="241"/>
        <end position="265"/>
    </location>
</feature>
<proteinExistence type="predicted"/>
<feature type="compositionally biased region" description="Polar residues" evidence="1">
    <location>
        <begin position="1"/>
        <end position="28"/>
    </location>
</feature>
<reference evidence="2" key="1">
    <citation type="submission" date="2021-01" db="EMBL/GenBank/DDBJ databases">
        <authorList>
            <person name="Corre E."/>
            <person name="Pelletier E."/>
            <person name="Niang G."/>
            <person name="Scheremetjew M."/>
            <person name="Finn R."/>
            <person name="Kale V."/>
            <person name="Holt S."/>
            <person name="Cochrane G."/>
            <person name="Meng A."/>
            <person name="Brown T."/>
            <person name="Cohen L."/>
        </authorList>
    </citation>
    <scope>NUCLEOTIDE SEQUENCE</scope>
    <source>
        <strain evidence="2">CCMP125</strain>
    </source>
</reference>
<evidence type="ECO:0000256" key="1">
    <source>
        <dbReference type="SAM" id="MobiDB-lite"/>
    </source>
</evidence>
<gene>
    <name evidence="2" type="ORF">APAL1065_LOCUS14477</name>
    <name evidence="3" type="ORF">APAL1065_LOCUS14478</name>
</gene>